<name>A0A9D4C2F2_DREPO</name>
<comment type="caution">
    <text evidence="1">The sequence shown here is derived from an EMBL/GenBank/DDBJ whole genome shotgun (WGS) entry which is preliminary data.</text>
</comment>
<dbReference type="EMBL" id="JAIWYP010000013">
    <property type="protein sequence ID" value="KAH3715897.1"/>
    <property type="molecule type" value="Genomic_DNA"/>
</dbReference>
<proteinExistence type="predicted"/>
<dbReference type="AlphaFoldDB" id="A0A9D4C2F2"/>
<evidence type="ECO:0000313" key="2">
    <source>
        <dbReference type="Proteomes" id="UP000828390"/>
    </source>
</evidence>
<organism evidence="1 2">
    <name type="scientific">Dreissena polymorpha</name>
    <name type="common">Zebra mussel</name>
    <name type="synonym">Mytilus polymorpha</name>
    <dbReference type="NCBI Taxonomy" id="45954"/>
    <lineage>
        <taxon>Eukaryota</taxon>
        <taxon>Metazoa</taxon>
        <taxon>Spiralia</taxon>
        <taxon>Lophotrochozoa</taxon>
        <taxon>Mollusca</taxon>
        <taxon>Bivalvia</taxon>
        <taxon>Autobranchia</taxon>
        <taxon>Heteroconchia</taxon>
        <taxon>Euheterodonta</taxon>
        <taxon>Imparidentia</taxon>
        <taxon>Neoheterodontei</taxon>
        <taxon>Myida</taxon>
        <taxon>Dreissenoidea</taxon>
        <taxon>Dreissenidae</taxon>
        <taxon>Dreissena</taxon>
    </lineage>
</organism>
<accession>A0A9D4C2F2</accession>
<evidence type="ECO:0000313" key="1">
    <source>
        <dbReference type="EMBL" id="KAH3715897.1"/>
    </source>
</evidence>
<reference evidence="1" key="1">
    <citation type="journal article" date="2019" name="bioRxiv">
        <title>The Genome of the Zebra Mussel, Dreissena polymorpha: A Resource for Invasive Species Research.</title>
        <authorList>
            <person name="McCartney M.A."/>
            <person name="Auch B."/>
            <person name="Kono T."/>
            <person name="Mallez S."/>
            <person name="Zhang Y."/>
            <person name="Obille A."/>
            <person name="Becker A."/>
            <person name="Abrahante J.E."/>
            <person name="Garbe J."/>
            <person name="Badalamenti J.P."/>
            <person name="Herman A."/>
            <person name="Mangelson H."/>
            <person name="Liachko I."/>
            <person name="Sullivan S."/>
            <person name="Sone E.D."/>
            <person name="Koren S."/>
            <person name="Silverstein K.A.T."/>
            <person name="Beckman K.B."/>
            <person name="Gohl D.M."/>
        </authorList>
    </citation>
    <scope>NUCLEOTIDE SEQUENCE</scope>
    <source>
        <strain evidence="1">Duluth1</strain>
        <tissue evidence="1">Whole animal</tissue>
    </source>
</reference>
<reference evidence="1" key="2">
    <citation type="submission" date="2020-11" db="EMBL/GenBank/DDBJ databases">
        <authorList>
            <person name="McCartney M.A."/>
            <person name="Auch B."/>
            <person name="Kono T."/>
            <person name="Mallez S."/>
            <person name="Becker A."/>
            <person name="Gohl D.M."/>
            <person name="Silverstein K.A.T."/>
            <person name="Koren S."/>
            <person name="Bechman K.B."/>
            <person name="Herman A."/>
            <person name="Abrahante J.E."/>
            <person name="Garbe J."/>
        </authorList>
    </citation>
    <scope>NUCLEOTIDE SEQUENCE</scope>
    <source>
        <strain evidence="1">Duluth1</strain>
        <tissue evidence="1">Whole animal</tissue>
    </source>
</reference>
<protein>
    <submittedName>
        <fullName evidence="1">Uncharacterized protein</fullName>
    </submittedName>
</protein>
<keyword evidence="2" id="KW-1185">Reference proteome</keyword>
<gene>
    <name evidence="1" type="ORF">DPMN_058612</name>
</gene>
<sequence length="52" mass="6422">MWNWTELLAHTDWYVAAMFSTISTAEEKCWNFHLIRRQLHCHYQHQIQVSPY</sequence>
<dbReference type="Proteomes" id="UP000828390">
    <property type="component" value="Unassembled WGS sequence"/>
</dbReference>